<evidence type="ECO:0000313" key="1">
    <source>
        <dbReference type="EMBL" id="CDI60733.1"/>
    </source>
</evidence>
<sequence>MQLFTVGAESVKLP</sequence>
<dbReference type="EMBL" id="CBUL010000130">
    <property type="protein sequence ID" value="CDI60733.1"/>
    <property type="molecule type" value="Genomic_DNA"/>
</dbReference>
<organism evidence="1">
    <name type="scientific">Lactobacillus helveticus CIRM-BIA 104</name>
    <dbReference type="NCBI Taxonomy" id="1226333"/>
    <lineage>
        <taxon>Bacteria</taxon>
        <taxon>Bacillati</taxon>
        <taxon>Bacillota</taxon>
        <taxon>Bacilli</taxon>
        <taxon>Lactobacillales</taxon>
        <taxon>Lactobacillaceae</taxon>
        <taxon>Lactobacillus</taxon>
    </lineage>
</organism>
<proteinExistence type="predicted"/>
<dbReference type="HOGENOM" id="CLU_3434978_0_0_9"/>
<protein>
    <submittedName>
        <fullName evidence="1">Uncharacterized protein</fullName>
    </submittedName>
</protein>
<comment type="caution">
    <text evidence="1">The sequence shown here is derived from an EMBL/GenBank/DDBJ whole genome shotgun (WGS) entry which is preliminary data.</text>
</comment>
<accession>U6F964</accession>
<dbReference type="Proteomes" id="UP000017247">
    <property type="component" value="Unassembled WGS sequence"/>
</dbReference>
<reference evidence="1" key="1">
    <citation type="submission" date="2013-09" db="EMBL/GenBank/DDBJ databases">
        <title>Draft Genome Sequence of five Lactobacillus helveticus strains CIRM-BIA 101T, 103, 104, 951 and 953 isolated from milk product.</title>
        <authorList>
            <person name="Valence F."/>
            <person name="Chuat V."/>
            <person name="Ma L."/>
            <person name="Creno S."/>
            <person name="Falentin H."/>
            <person name="Lortal S."/>
            <person name="Bizet C."/>
            <person name="Clermont D."/>
            <person name="Loux V."/>
            <person name="Bouchier C."/>
            <person name="Cousin S."/>
        </authorList>
    </citation>
    <scope>NUCLEOTIDE SEQUENCE [LARGE SCALE GENOMIC DNA]</scope>
    <source>
        <strain evidence="1">CIRM-BIA 104</strain>
    </source>
</reference>
<name>U6F964_LACHE</name>
<gene>
    <name evidence="1" type="ORF">LHCIRMBIA104_01910</name>
</gene>